<evidence type="ECO:0000259" key="13">
    <source>
        <dbReference type="Pfam" id="PF23192"/>
    </source>
</evidence>
<dbReference type="InterPro" id="IPR056189">
    <property type="entry name" value="NOMO_3rd"/>
</dbReference>
<feature type="region of interest" description="Disordered" evidence="7">
    <location>
        <begin position="1147"/>
        <end position="1170"/>
    </location>
</feature>
<dbReference type="Pfam" id="PF22898">
    <property type="entry name" value="NOMO1-like_1st"/>
    <property type="match status" value="1"/>
</dbReference>
<dbReference type="Pfam" id="PF23194">
    <property type="entry name" value="NOMO_5th"/>
    <property type="match status" value="1"/>
</dbReference>
<dbReference type="InterPro" id="IPR056191">
    <property type="entry name" value="NOMO_12th"/>
</dbReference>
<keyword evidence="4" id="KW-0256">Endoplasmic reticulum</keyword>
<feature type="domain" description="NOMO seventh transthyretin-like" evidence="12">
    <location>
        <begin position="580"/>
        <end position="642"/>
    </location>
</feature>
<protein>
    <recommendedName>
        <fullName evidence="18">Nodal modulator 1</fullName>
    </recommendedName>
</protein>
<accession>A0A8S1A664</accession>
<evidence type="ECO:0000259" key="11">
    <source>
        <dbReference type="Pfam" id="PF22904"/>
    </source>
</evidence>
<dbReference type="Pfam" id="PF23141">
    <property type="entry name" value="Ig_NOMO"/>
    <property type="match status" value="1"/>
</dbReference>
<name>A0A8S1A664_ARCPL</name>
<dbReference type="InterPro" id="IPR056190">
    <property type="entry name" value="NOMO_5th"/>
</dbReference>
<dbReference type="AlphaFoldDB" id="A0A8S1A664"/>
<evidence type="ECO:0000256" key="2">
    <source>
        <dbReference type="ARBA" id="ARBA00022692"/>
    </source>
</evidence>
<dbReference type="Pfam" id="PF23193">
    <property type="entry name" value="NOMO_3rd"/>
    <property type="match status" value="1"/>
</dbReference>
<comment type="subcellular location">
    <subcellularLocation>
        <location evidence="1">Endoplasmic reticulum membrane</location>
        <topology evidence="1">Single-pass type I membrane protein</topology>
    </subcellularLocation>
</comment>
<dbReference type="InterPro" id="IPR013784">
    <property type="entry name" value="Carb-bd-like_fold"/>
</dbReference>
<evidence type="ECO:0000256" key="5">
    <source>
        <dbReference type="ARBA" id="ARBA00022989"/>
    </source>
</evidence>
<evidence type="ECO:0000313" key="16">
    <source>
        <dbReference type="EMBL" id="CAB3240079.1"/>
    </source>
</evidence>
<feature type="domain" description="NOMO-like ninth beta-sandwich" evidence="10">
    <location>
        <begin position="744"/>
        <end position="809"/>
    </location>
</feature>
<evidence type="ECO:0000259" key="10">
    <source>
        <dbReference type="Pfam" id="PF22902"/>
    </source>
</evidence>
<gene>
    <name evidence="16" type="ORF">APLA_LOCUS8806</name>
</gene>
<feature type="chain" id="PRO_5035763623" description="Nodal modulator 1" evidence="8">
    <location>
        <begin position="31"/>
        <end position="1197"/>
    </location>
</feature>
<evidence type="ECO:0000256" key="3">
    <source>
        <dbReference type="ARBA" id="ARBA00022729"/>
    </source>
</evidence>
<dbReference type="GO" id="GO:0005789">
    <property type="term" value="C:endoplasmic reticulum membrane"/>
    <property type="evidence" value="ECO:0007669"/>
    <property type="project" value="UniProtKB-SubCell"/>
</dbReference>
<dbReference type="InterPro" id="IPR055074">
    <property type="entry name" value="NOMO1-3_2nd"/>
</dbReference>
<sequence>MISSKMAMITNIVRLFFPIILLIISSKCNANDILGCGGFVKSHVTLDFSKIEIGLYTKEGSLKEKTECAPTNGYYFLPLYEKGEYVLKVHPPAGWSFEPSQVELSIDGTTDQCSSGQDINFAFNGFGITGRVITAGQKQGPGGINIQLVNDKGEVRNTVTAVGGDFHFTPVIPGKYTVKASHPRWKLDPSEAIVQVKEGNTALPGGVLAVKGYDVSGSVHSFGSPIGGVYVLLYSKEENPLFRVEGCTTALLQGVPDAPICHSRTDANGEFSFGLVPAGEYKLLPLARPPGQVAVSYNVRPESVPFTVRHDSLFIKNAFEVTGFTVVGTVVSSMGGPGMAGARVLLEGEPIGKTDAKGKFTLPNLQPGTYSLGFQHEQCEFDDIQLVITPTGPRAAITARAARWRVCGAVTPATQRHVILTRDGQDAHKVMAEGDQGAWCTYLPSGVYTAKVHVTDQEQRDGLQFYPLTQRVSVGNGPVDGITFSQLKGKLSGVIQCKESKSCANIPVTLRPLSADGGYVGQPVSTVAIDGKYTFEEVLPGSVEISVDSDRLCWAEARHNVAVTQDHANVPTFEHTGYVLKIHSTHEVEVEYASGQAEGVLLVAAGASQQCVPLAGRYTLTPRGCHRFQPHQAHADTSADTTETIYFVATAHAVVIKVTSPEPVEDLMLHLNADGQPTKDIGPLVPLQQPGGGYVFEHTLYMADGESWAVSCTSARLLVGPPARVWGGASCQPHALVLRARPALTLAGRLVPPVPGATVTLTADDLKLSQETTEDGTYRFGPLDASVRYTITAEKESYVFSAPDERGDIAAHKLAEISVLLTDVADATPLQGALVSVSGGTYRRNVVSGADGRLRFASLSPAQYYIKPNMKEYKFQPPHHIVALEEGVTHDIELKGVRVAWSCVGALVSLGGAGWARAGLLAVPRAPSAPHCATEEATTDPGGAFRIRGLLPNCVYDIQLKESTTPELFGLKLAKAPPKLEVKENKDIENIRLIAIQPHQITDANVLVYTPNIDHYKTLRLTLALETTPHTPIYSTKLDPAGYNQNMNPGLMYVLPRLPADNKTYVVQLESTLSKTTHTYGEEVHYFNSDGHFKHFTIEFLPKVKLHEQEVRQSSLLIVPLLGLLALAYTQRSRLLAALGQAMASGSARAPARTARSERAERIERTERSERAAADIDHIVAALSPPAKRQIKKSKLI</sequence>
<feature type="domain" description="NOMO-like N-terminal beta-sandwich" evidence="9">
    <location>
        <begin position="37"/>
        <end position="121"/>
    </location>
</feature>
<proteinExistence type="predicted"/>
<dbReference type="Proteomes" id="UP000494256">
    <property type="component" value="Unassembled WGS sequence"/>
</dbReference>
<dbReference type="EMBL" id="CADEBD010000309">
    <property type="protein sequence ID" value="CAB3240079.1"/>
    <property type="molecule type" value="Genomic_DNA"/>
</dbReference>
<evidence type="ECO:0000259" key="14">
    <source>
        <dbReference type="Pfam" id="PF23193"/>
    </source>
</evidence>
<feature type="signal peptide" evidence="8">
    <location>
        <begin position="1"/>
        <end position="30"/>
    </location>
</feature>
<evidence type="ECO:0000256" key="1">
    <source>
        <dbReference type="ARBA" id="ARBA00004115"/>
    </source>
</evidence>
<evidence type="ECO:0000259" key="12">
    <source>
        <dbReference type="Pfam" id="PF23141"/>
    </source>
</evidence>
<dbReference type="SUPFAM" id="SSF49478">
    <property type="entry name" value="Cna protein B-type domain"/>
    <property type="match status" value="1"/>
</dbReference>
<evidence type="ECO:0000259" key="9">
    <source>
        <dbReference type="Pfam" id="PF22898"/>
    </source>
</evidence>
<dbReference type="GO" id="GO:0030246">
    <property type="term" value="F:carbohydrate binding"/>
    <property type="evidence" value="ECO:0007669"/>
    <property type="project" value="InterPro"/>
</dbReference>
<dbReference type="SUPFAM" id="SSF117074">
    <property type="entry name" value="Hypothetical protein PA1324"/>
    <property type="match status" value="1"/>
</dbReference>
<comment type="caution">
    <text evidence="16">The sequence shown here is derived from an EMBL/GenBank/DDBJ whole genome shotgun (WGS) entry which is preliminary data.</text>
</comment>
<evidence type="ECO:0008006" key="18">
    <source>
        <dbReference type="Google" id="ProtNLM"/>
    </source>
</evidence>
<dbReference type="PANTHER" id="PTHR23303:SF14">
    <property type="entry name" value="BOS COMPLEX SUBUNIT NOMO1-RELATED"/>
    <property type="match status" value="1"/>
</dbReference>
<evidence type="ECO:0000259" key="15">
    <source>
        <dbReference type="Pfam" id="PF23194"/>
    </source>
</evidence>
<evidence type="ECO:0000256" key="7">
    <source>
        <dbReference type="SAM" id="MobiDB-lite"/>
    </source>
</evidence>
<evidence type="ECO:0000256" key="6">
    <source>
        <dbReference type="ARBA" id="ARBA00023136"/>
    </source>
</evidence>
<dbReference type="InterPro" id="IPR051417">
    <property type="entry name" value="SDr/BOS_complex"/>
</dbReference>
<feature type="domain" description="NOMO fifth transthyretin-like" evidence="15">
    <location>
        <begin position="406"/>
        <end position="484"/>
    </location>
</feature>
<feature type="domain" description="NOMO second beta-sandwich" evidence="11">
    <location>
        <begin position="322"/>
        <end position="385"/>
    </location>
</feature>
<dbReference type="Pfam" id="PF22904">
    <property type="entry name" value="NOMO1-like_2nd"/>
    <property type="match status" value="2"/>
</dbReference>
<dbReference type="Pfam" id="PF23192">
    <property type="entry name" value="NOMO_12th"/>
    <property type="match status" value="1"/>
</dbReference>
<feature type="domain" description="NOMO third transthyretin-like" evidence="14">
    <location>
        <begin position="258"/>
        <end position="321"/>
    </location>
</feature>
<dbReference type="SUPFAM" id="SSF49452">
    <property type="entry name" value="Starch-binding domain-like"/>
    <property type="match status" value="2"/>
</dbReference>
<keyword evidence="5" id="KW-1133">Transmembrane helix</keyword>
<evidence type="ECO:0000256" key="8">
    <source>
        <dbReference type="SAM" id="SignalP"/>
    </source>
</evidence>
<dbReference type="Pfam" id="PF22902">
    <property type="entry name" value="NOMO1-like_9th"/>
    <property type="match status" value="1"/>
</dbReference>
<dbReference type="PANTHER" id="PTHR23303">
    <property type="entry name" value="CARBOXYPEPTIDASE REGULATORY REGION-CONTAINING"/>
    <property type="match status" value="1"/>
</dbReference>
<keyword evidence="3 8" id="KW-0732">Signal</keyword>
<dbReference type="InterPro" id="IPR055073">
    <property type="entry name" value="NOMO1-like_9th"/>
</dbReference>
<feature type="domain" description="NOMO C-terminal transthyretin-like" evidence="13">
    <location>
        <begin position="1005"/>
        <end position="1102"/>
    </location>
</feature>
<feature type="compositionally biased region" description="Basic and acidic residues" evidence="7">
    <location>
        <begin position="1155"/>
        <end position="1170"/>
    </location>
</feature>
<evidence type="ECO:0000313" key="17">
    <source>
        <dbReference type="Proteomes" id="UP000494256"/>
    </source>
</evidence>
<evidence type="ECO:0000256" key="4">
    <source>
        <dbReference type="ARBA" id="ARBA00022824"/>
    </source>
</evidence>
<dbReference type="InterPro" id="IPR056319">
    <property type="entry name" value="NOMO_7th"/>
</dbReference>
<dbReference type="Gene3D" id="2.60.40.1120">
    <property type="entry name" value="Carboxypeptidase-like, regulatory domain"/>
    <property type="match status" value="2"/>
</dbReference>
<feature type="domain" description="NOMO second beta-sandwich" evidence="11">
    <location>
        <begin position="123"/>
        <end position="205"/>
    </location>
</feature>
<organism evidence="16 17">
    <name type="scientific">Arctia plantaginis</name>
    <name type="common">Wood tiger moth</name>
    <name type="synonym">Phalaena plantaginis</name>
    <dbReference type="NCBI Taxonomy" id="874455"/>
    <lineage>
        <taxon>Eukaryota</taxon>
        <taxon>Metazoa</taxon>
        <taxon>Ecdysozoa</taxon>
        <taxon>Arthropoda</taxon>
        <taxon>Hexapoda</taxon>
        <taxon>Insecta</taxon>
        <taxon>Pterygota</taxon>
        <taxon>Neoptera</taxon>
        <taxon>Endopterygota</taxon>
        <taxon>Lepidoptera</taxon>
        <taxon>Glossata</taxon>
        <taxon>Ditrysia</taxon>
        <taxon>Noctuoidea</taxon>
        <taxon>Erebidae</taxon>
        <taxon>Arctiinae</taxon>
        <taxon>Arctia</taxon>
    </lineage>
</organism>
<keyword evidence="2" id="KW-0812">Transmembrane</keyword>
<reference evidence="16 17" key="1">
    <citation type="submission" date="2020-04" db="EMBL/GenBank/DDBJ databases">
        <authorList>
            <person name="Wallbank WR R."/>
            <person name="Pardo Diaz C."/>
            <person name="Kozak K."/>
            <person name="Martin S."/>
            <person name="Jiggins C."/>
            <person name="Moest M."/>
            <person name="Warren A I."/>
            <person name="Byers J.R.P. K."/>
            <person name="Montejo-Kovacevich G."/>
            <person name="Yen C E."/>
        </authorList>
    </citation>
    <scope>NUCLEOTIDE SEQUENCE [LARGE SCALE GENOMIC DNA]</scope>
</reference>
<keyword evidence="6" id="KW-0472">Membrane</keyword>
<dbReference type="InterPro" id="IPR055075">
    <property type="entry name" value="NOMO-like_N"/>
</dbReference>
<dbReference type="OrthoDB" id="1898221at2759"/>